<evidence type="ECO:0000256" key="5">
    <source>
        <dbReference type="SAM" id="MobiDB-lite"/>
    </source>
</evidence>
<dbReference type="OrthoDB" id="42502at2759"/>
<sequence>MGAPTATAGSSRNIAETERQKEAGKKYAEDSVAKTFSDSTIEDNTKNFPKFTKSEVTLGKILGKGGFGTVYEVRGFKANFEILSTSKRLLMSTRNLMGNADAPYEDEEVEAGQMESRKFISDHCLRSNGHARYAVKFLSTSTVEDPASFIQGIIDMAIETRILSDTEHPNIIKLRALAKISPFNGDYFIVMDRLYDTLEGRITQWEKRSKRVNGVGKLFDRKGDKSKELASEKMVAAFDLSSALGYLHNRGIIYRDLKPENVGFDIRNDIKIFDFGLATELKQSKKTDDGLYKLTGMTGSPRYMAPEVAWEKNYNEKCDVYSFAIMLWQIYSLKTPFELYTMRSLKAKVWAGEQKRPFVDAAWPVPLKNLLRRAWSENIQERPGFSQITKILRSECVRVRDGNEDGLEHSRRRSTFVFRGANRLDNRKNSHTKPRLSDIQKAVISETMEDESTPVPE</sequence>
<evidence type="ECO:0000256" key="4">
    <source>
        <dbReference type="ARBA" id="ARBA00022840"/>
    </source>
</evidence>
<reference evidence="7" key="1">
    <citation type="journal article" date="2021" name="Sci. Rep.">
        <title>Diploid genomic architecture of Nitzschia inconspicua, an elite biomass production diatom.</title>
        <authorList>
            <person name="Oliver A."/>
            <person name="Podell S."/>
            <person name="Pinowska A."/>
            <person name="Traller J.C."/>
            <person name="Smith S.R."/>
            <person name="McClure R."/>
            <person name="Beliaev A."/>
            <person name="Bohutskyi P."/>
            <person name="Hill E.A."/>
            <person name="Rabines A."/>
            <person name="Zheng H."/>
            <person name="Allen L.Z."/>
            <person name="Kuo A."/>
            <person name="Grigoriev I.V."/>
            <person name="Allen A.E."/>
            <person name="Hazlebeck D."/>
            <person name="Allen E.E."/>
        </authorList>
    </citation>
    <scope>NUCLEOTIDE SEQUENCE</scope>
    <source>
        <strain evidence="7">Hildebrandi</strain>
    </source>
</reference>
<evidence type="ECO:0000256" key="1">
    <source>
        <dbReference type="ARBA" id="ARBA00022679"/>
    </source>
</evidence>
<evidence type="ECO:0000256" key="2">
    <source>
        <dbReference type="ARBA" id="ARBA00022741"/>
    </source>
</evidence>
<dbReference type="GO" id="GO:0005524">
    <property type="term" value="F:ATP binding"/>
    <property type="evidence" value="ECO:0007669"/>
    <property type="project" value="UniProtKB-KW"/>
</dbReference>
<dbReference type="InterPro" id="IPR051681">
    <property type="entry name" value="Ser/Thr_Kinases-Pseudokinases"/>
</dbReference>
<protein>
    <submittedName>
        <fullName evidence="7">Protein kinase domain containing protein</fullName>
    </submittedName>
</protein>
<dbReference type="PANTHER" id="PTHR44329:SF288">
    <property type="entry name" value="MITOGEN-ACTIVATED PROTEIN KINASE KINASE KINASE 20"/>
    <property type="match status" value="1"/>
</dbReference>
<reference evidence="7" key="2">
    <citation type="submission" date="2021-04" db="EMBL/GenBank/DDBJ databases">
        <authorList>
            <person name="Podell S."/>
        </authorList>
    </citation>
    <scope>NUCLEOTIDE SEQUENCE</scope>
    <source>
        <strain evidence="7">Hildebrandi</strain>
    </source>
</reference>
<dbReference type="GO" id="GO:0004674">
    <property type="term" value="F:protein serine/threonine kinase activity"/>
    <property type="evidence" value="ECO:0007669"/>
    <property type="project" value="TreeGrafter"/>
</dbReference>
<dbReference type="SMART" id="SM00220">
    <property type="entry name" value="S_TKc"/>
    <property type="match status" value="1"/>
</dbReference>
<evidence type="ECO:0000259" key="6">
    <source>
        <dbReference type="PROSITE" id="PS50011"/>
    </source>
</evidence>
<proteinExistence type="predicted"/>
<keyword evidence="4" id="KW-0067">ATP-binding</keyword>
<dbReference type="InterPro" id="IPR000719">
    <property type="entry name" value="Prot_kinase_dom"/>
</dbReference>
<dbReference type="PROSITE" id="PS50011">
    <property type="entry name" value="PROTEIN_KINASE_DOM"/>
    <property type="match status" value="1"/>
</dbReference>
<dbReference type="AlphaFoldDB" id="A0A9K3Q1I4"/>
<evidence type="ECO:0000313" key="7">
    <source>
        <dbReference type="EMBL" id="KAG7367992.1"/>
    </source>
</evidence>
<organism evidence="7 8">
    <name type="scientific">Nitzschia inconspicua</name>
    <dbReference type="NCBI Taxonomy" id="303405"/>
    <lineage>
        <taxon>Eukaryota</taxon>
        <taxon>Sar</taxon>
        <taxon>Stramenopiles</taxon>
        <taxon>Ochrophyta</taxon>
        <taxon>Bacillariophyta</taxon>
        <taxon>Bacillariophyceae</taxon>
        <taxon>Bacillariophycidae</taxon>
        <taxon>Bacillariales</taxon>
        <taxon>Bacillariaceae</taxon>
        <taxon>Nitzschia</taxon>
    </lineage>
</organism>
<keyword evidence="1" id="KW-0808">Transferase</keyword>
<gene>
    <name evidence="7" type="ORF">IV203_030735</name>
</gene>
<feature type="domain" description="Protein kinase" evidence="6">
    <location>
        <begin position="56"/>
        <end position="397"/>
    </location>
</feature>
<dbReference type="PANTHER" id="PTHR44329">
    <property type="entry name" value="SERINE/THREONINE-PROTEIN KINASE TNNI3K-RELATED"/>
    <property type="match status" value="1"/>
</dbReference>
<evidence type="ECO:0000313" key="8">
    <source>
        <dbReference type="Proteomes" id="UP000693970"/>
    </source>
</evidence>
<dbReference type="Proteomes" id="UP000693970">
    <property type="component" value="Unassembled WGS sequence"/>
</dbReference>
<evidence type="ECO:0000256" key="3">
    <source>
        <dbReference type="ARBA" id="ARBA00022777"/>
    </source>
</evidence>
<keyword evidence="2" id="KW-0547">Nucleotide-binding</keyword>
<feature type="compositionally biased region" description="Basic and acidic residues" evidence="5">
    <location>
        <begin position="15"/>
        <end position="30"/>
    </location>
</feature>
<comment type="caution">
    <text evidence="7">The sequence shown here is derived from an EMBL/GenBank/DDBJ whole genome shotgun (WGS) entry which is preliminary data.</text>
</comment>
<keyword evidence="8" id="KW-1185">Reference proteome</keyword>
<keyword evidence="3 7" id="KW-0418">Kinase</keyword>
<dbReference type="Pfam" id="PF00069">
    <property type="entry name" value="Pkinase"/>
    <property type="match status" value="1"/>
</dbReference>
<name>A0A9K3Q1I4_9STRA</name>
<accession>A0A9K3Q1I4</accession>
<feature type="region of interest" description="Disordered" evidence="5">
    <location>
        <begin position="1"/>
        <end position="30"/>
    </location>
</feature>
<dbReference type="EMBL" id="JAGRRH010000006">
    <property type="protein sequence ID" value="KAG7367992.1"/>
    <property type="molecule type" value="Genomic_DNA"/>
</dbReference>